<proteinExistence type="inferred from homology"/>
<comment type="similarity">
    <text evidence="1 2">Belongs to the small heat shock protein (HSP20) family.</text>
</comment>
<dbReference type="SUPFAM" id="SSF49764">
    <property type="entry name" value="HSP20-like chaperones"/>
    <property type="match status" value="1"/>
</dbReference>
<dbReference type="AlphaFoldDB" id="A0A226BVI8"/>
<dbReference type="Gene3D" id="2.60.40.790">
    <property type="match status" value="1"/>
</dbReference>
<reference evidence="5 6" key="1">
    <citation type="submission" date="2017-06" db="EMBL/GenBank/DDBJ databases">
        <title>Draft Genome Sequence of Natranaerobius trueperi halophilic, alkalithermophilic bacteria from soda lakes.</title>
        <authorList>
            <person name="Zhao B."/>
        </authorList>
    </citation>
    <scope>NUCLEOTIDE SEQUENCE [LARGE SCALE GENOMIC DNA]</scope>
    <source>
        <strain evidence="5 6">DSM 18760</strain>
    </source>
</reference>
<dbReference type="PROSITE" id="PS01031">
    <property type="entry name" value="SHSP"/>
    <property type="match status" value="1"/>
</dbReference>
<gene>
    <name evidence="5" type="ORF">CDO51_11505</name>
</gene>
<comment type="caution">
    <text evidence="5">The sequence shown here is derived from an EMBL/GenBank/DDBJ whole genome shotgun (WGS) entry which is preliminary data.</text>
</comment>
<dbReference type="InterPro" id="IPR002068">
    <property type="entry name" value="A-crystallin/Hsp20_dom"/>
</dbReference>
<sequence length="127" mass="14454">MDKYNRGADGQDIYKLRSGLGVVINTMKQGLLKHDRCNTDIYEDEGFLVIQMELPGVSKDDINVDLKENTLKVTGEVYGYNDKNFEKTFPLPGVINTESQKHPQTNFDHGTLRIYLPLQSPIDDYLS</sequence>
<dbReference type="PROSITE" id="PS51203">
    <property type="entry name" value="CS"/>
    <property type="match status" value="1"/>
</dbReference>
<dbReference type="Pfam" id="PF00011">
    <property type="entry name" value="HSP20"/>
    <property type="match status" value="1"/>
</dbReference>
<evidence type="ECO:0000313" key="5">
    <source>
        <dbReference type="EMBL" id="OWZ82901.1"/>
    </source>
</evidence>
<dbReference type="CDD" id="cd06464">
    <property type="entry name" value="ACD_sHsps-like"/>
    <property type="match status" value="1"/>
</dbReference>
<evidence type="ECO:0000256" key="2">
    <source>
        <dbReference type="RuleBase" id="RU003616"/>
    </source>
</evidence>
<dbReference type="OrthoDB" id="9811615at2"/>
<dbReference type="Proteomes" id="UP000214588">
    <property type="component" value="Unassembled WGS sequence"/>
</dbReference>
<organism evidence="5 6">
    <name type="scientific">Natranaerobius trueperi</name>
    <dbReference type="NCBI Taxonomy" id="759412"/>
    <lineage>
        <taxon>Bacteria</taxon>
        <taxon>Bacillati</taxon>
        <taxon>Bacillota</taxon>
        <taxon>Clostridia</taxon>
        <taxon>Natranaerobiales</taxon>
        <taxon>Natranaerobiaceae</taxon>
        <taxon>Natranaerobius</taxon>
    </lineage>
</organism>
<dbReference type="InterPro" id="IPR007052">
    <property type="entry name" value="CS_dom"/>
</dbReference>
<dbReference type="EMBL" id="NIQC01000034">
    <property type="protein sequence ID" value="OWZ82901.1"/>
    <property type="molecule type" value="Genomic_DNA"/>
</dbReference>
<feature type="domain" description="CS" evidence="4">
    <location>
        <begin position="34"/>
        <end position="127"/>
    </location>
</feature>
<evidence type="ECO:0000313" key="6">
    <source>
        <dbReference type="Proteomes" id="UP000214588"/>
    </source>
</evidence>
<evidence type="ECO:0000256" key="1">
    <source>
        <dbReference type="PROSITE-ProRule" id="PRU00285"/>
    </source>
</evidence>
<feature type="domain" description="SHSP" evidence="3">
    <location>
        <begin position="30"/>
        <end position="127"/>
    </location>
</feature>
<dbReference type="RefSeq" id="WP_089024382.1">
    <property type="nucleotide sequence ID" value="NZ_NIQC01000034.1"/>
</dbReference>
<dbReference type="InterPro" id="IPR008978">
    <property type="entry name" value="HSP20-like_chaperone"/>
</dbReference>
<accession>A0A226BVI8</accession>
<name>A0A226BVI8_9FIRM</name>
<keyword evidence="6" id="KW-1185">Reference proteome</keyword>
<evidence type="ECO:0000259" key="4">
    <source>
        <dbReference type="PROSITE" id="PS51203"/>
    </source>
</evidence>
<protein>
    <submittedName>
        <fullName evidence="5">Uncharacterized protein</fullName>
    </submittedName>
</protein>
<evidence type="ECO:0000259" key="3">
    <source>
        <dbReference type="PROSITE" id="PS01031"/>
    </source>
</evidence>